<feature type="chain" id="PRO_5007578610" description="Outer membrane protein beta-barrel domain-containing protein" evidence="2">
    <location>
        <begin position="21"/>
        <end position="198"/>
    </location>
</feature>
<dbReference type="SUPFAM" id="SSF56925">
    <property type="entry name" value="OMPA-like"/>
    <property type="match status" value="1"/>
</dbReference>
<feature type="domain" description="Outer membrane protein beta-barrel" evidence="3">
    <location>
        <begin position="36"/>
        <end position="198"/>
    </location>
</feature>
<dbReference type="AlphaFoldDB" id="A0A151CK35"/>
<evidence type="ECO:0000313" key="4">
    <source>
        <dbReference type="EMBL" id="KYJ87623.1"/>
    </source>
</evidence>
<reference evidence="4 5" key="1">
    <citation type="submission" date="2015-11" db="EMBL/GenBank/DDBJ databases">
        <title>Draft genome of Sulfurovum riftiae 1812E, a member of the Epsilonproteobacteria isolated from the tube of the deep-sea hydrothermal vent tubewom Riftia pachyptila.</title>
        <authorList>
            <person name="Vetriani C."/>
            <person name="Giovannelli D."/>
        </authorList>
    </citation>
    <scope>NUCLEOTIDE SEQUENCE [LARGE SCALE GENOMIC DNA]</scope>
    <source>
        <strain evidence="4 5">1812E</strain>
    </source>
</reference>
<evidence type="ECO:0000259" key="3">
    <source>
        <dbReference type="Pfam" id="PF13505"/>
    </source>
</evidence>
<dbReference type="STRING" id="1630136.AS592_11015"/>
<proteinExistence type="predicted"/>
<dbReference type="EMBL" id="LNKT01000001">
    <property type="protein sequence ID" value="KYJ87623.1"/>
    <property type="molecule type" value="Genomic_DNA"/>
</dbReference>
<dbReference type="InterPro" id="IPR027385">
    <property type="entry name" value="Beta-barrel_OMP"/>
</dbReference>
<evidence type="ECO:0000256" key="1">
    <source>
        <dbReference type="ARBA" id="ARBA00022729"/>
    </source>
</evidence>
<dbReference type="OrthoDB" id="5372625at2"/>
<dbReference type="Proteomes" id="UP000075359">
    <property type="component" value="Unassembled WGS sequence"/>
</dbReference>
<accession>A0A151CK35</accession>
<gene>
    <name evidence="4" type="ORF">AS592_11015</name>
</gene>
<keyword evidence="1 2" id="KW-0732">Signal</keyword>
<dbReference type="RefSeq" id="WP_067328611.1">
    <property type="nucleotide sequence ID" value="NZ_LNKT01000001.1"/>
</dbReference>
<name>A0A151CK35_9BACT</name>
<dbReference type="Pfam" id="PF13505">
    <property type="entry name" value="OMP_b-brl"/>
    <property type="match status" value="1"/>
</dbReference>
<protein>
    <recommendedName>
        <fullName evidence="3">Outer membrane protein beta-barrel domain-containing protein</fullName>
    </recommendedName>
</protein>
<evidence type="ECO:0000313" key="5">
    <source>
        <dbReference type="Proteomes" id="UP000075359"/>
    </source>
</evidence>
<dbReference type="InterPro" id="IPR011250">
    <property type="entry name" value="OMP/PagP_B-barrel"/>
</dbReference>
<comment type="caution">
    <text evidence="4">The sequence shown here is derived from an EMBL/GenBank/DDBJ whole genome shotgun (WGS) entry which is preliminary data.</text>
</comment>
<keyword evidence="5" id="KW-1185">Reference proteome</keyword>
<organism evidence="4 5">
    <name type="scientific">Sulfurovum riftiae</name>
    <dbReference type="NCBI Taxonomy" id="1630136"/>
    <lineage>
        <taxon>Bacteria</taxon>
        <taxon>Pseudomonadati</taxon>
        <taxon>Campylobacterota</taxon>
        <taxon>Epsilonproteobacteria</taxon>
        <taxon>Campylobacterales</taxon>
        <taxon>Sulfurovaceae</taxon>
        <taxon>Sulfurovum</taxon>
    </lineage>
</organism>
<evidence type="ECO:0000256" key="2">
    <source>
        <dbReference type="SAM" id="SignalP"/>
    </source>
</evidence>
<sequence length="198" mass="22013">MKKQLLAAVFAAQLMTQLYAGGEVEPVETVETEAIEAEESRFYIVAKGMAIMGDDVAHGEAMLEGDNGYGFGIDIGYRLGHGFAVEYDFSYSQNTVIERVEGHEFEELDADYYTSALDIVYTYEMTETIGLFAKAGYELEWETIDKIGIDSEDHDGFVFGVGFEVAMNESYKFVAEYEHSTIDGPRGDALFAGLMLNF</sequence>
<feature type="signal peptide" evidence="2">
    <location>
        <begin position="1"/>
        <end position="20"/>
    </location>
</feature>
<dbReference type="Gene3D" id="2.40.160.20">
    <property type="match status" value="1"/>
</dbReference>